<evidence type="ECO:0000259" key="16">
    <source>
        <dbReference type="PROSITE" id="PS52004"/>
    </source>
</evidence>
<evidence type="ECO:0000256" key="15">
    <source>
        <dbReference type="RuleBase" id="RU003694"/>
    </source>
</evidence>
<evidence type="ECO:0000256" key="6">
    <source>
        <dbReference type="ARBA" id="ARBA00022679"/>
    </source>
</evidence>
<dbReference type="PIRSF" id="PIRSF000447">
    <property type="entry name" value="KAS_II"/>
    <property type="match status" value="1"/>
</dbReference>
<evidence type="ECO:0000313" key="18">
    <source>
        <dbReference type="Proteomes" id="UP000240859"/>
    </source>
</evidence>
<keyword evidence="5 14" id="KW-0444">Lipid biosynthesis</keyword>
<gene>
    <name evidence="17" type="ORF">BU057_12210</name>
</gene>
<name>A0ABX5IJA2_9STAP</name>
<keyword evidence="18" id="KW-1185">Reference proteome</keyword>
<evidence type="ECO:0000256" key="1">
    <source>
        <dbReference type="ARBA" id="ARBA00005194"/>
    </source>
</evidence>
<dbReference type="SUPFAM" id="SSF53901">
    <property type="entry name" value="Thiolase-like"/>
    <property type="match status" value="2"/>
</dbReference>
<dbReference type="Gene3D" id="3.40.47.10">
    <property type="match status" value="1"/>
</dbReference>
<keyword evidence="7" id="KW-0276">Fatty acid metabolism</keyword>
<feature type="domain" description="Ketosynthase family 3 (KS3)" evidence="16">
    <location>
        <begin position="1"/>
        <end position="408"/>
    </location>
</feature>
<evidence type="ECO:0000313" key="17">
    <source>
        <dbReference type="EMBL" id="PTI66389.1"/>
    </source>
</evidence>
<dbReference type="Proteomes" id="UP000240859">
    <property type="component" value="Unassembled WGS sequence"/>
</dbReference>
<keyword evidence="9 14" id="KW-0275">Fatty acid biosynthesis</keyword>
<accession>A0ABX5IJA2</accession>
<evidence type="ECO:0000256" key="8">
    <source>
        <dbReference type="ARBA" id="ARBA00023098"/>
    </source>
</evidence>
<dbReference type="InterPro" id="IPR014031">
    <property type="entry name" value="Ketoacyl_synth_C"/>
</dbReference>
<dbReference type="NCBIfam" id="NF005589">
    <property type="entry name" value="PRK07314.1"/>
    <property type="match status" value="1"/>
</dbReference>
<comment type="catalytic activity">
    <reaction evidence="12 14">
        <text>(9Z)-hexadecenoyl-[ACP] + malonyl-[ACP] + H(+) = 3-oxo-(11Z)-octadecenoyl-[ACP] + holo-[ACP] + CO2</text>
        <dbReference type="Rhea" id="RHEA:55040"/>
        <dbReference type="Rhea" id="RHEA-COMP:9623"/>
        <dbReference type="Rhea" id="RHEA-COMP:9685"/>
        <dbReference type="Rhea" id="RHEA-COMP:10800"/>
        <dbReference type="Rhea" id="RHEA-COMP:14074"/>
        <dbReference type="ChEBI" id="CHEBI:15378"/>
        <dbReference type="ChEBI" id="CHEBI:16526"/>
        <dbReference type="ChEBI" id="CHEBI:64479"/>
        <dbReference type="ChEBI" id="CHEBI:78449"/>
        <dbReference type="ChEBI" id="CHEBI:83989"/>
        <dbReference type="ChEBI" id="CHEBI:138538"/>
        <dbReference type="EC" id="2.3.1.179"/>
    </reaction>
</comment>
<protein>
    <recommendedName>
        <fullName evidence="4 14">3-oxoacyl-[acyl-carrier-protein] synthase 2</fullName>
        <ecNumber evidence="3 14">2.3.1.179</ecNumber>
    </recommendedName>
</protein>
<evidence type="ECO:0000256" key="11">
    <source>
        <dbReference type="ARBA" id="ARBA00024006"/>
    </source>
</evidence>
<evidence type="ECO:0000256" key="10">
    <source>
        <dbReference type="ARBA" id="ARBA00023315"/>
    </source>
</evidence>
<evidence type="ECO:0000256" key="13">
    <source>
        <dbReference type="ARBA" id="ARBA00047659"/>
    </source>
</evidence>
<evidence type="ECO:0000256" key="9">
    <source>
        <dbReference type="ARBA" id="ARBA00023160"/>
    </source>
</evidence>
<evidence type="ECO:0000256" key="7">
    <source>
        <dbReference type="ARBA" id="ARBA00022832"/>
    </source>
</evidence>
<dbReference type="EMBL" id="PZFR01000118">
    <property type="protein sequence ID" value="PTI66389.1"/>
    <property type="molecule type" value="Genomic_DNA"/>
</dbReference>
<evidence type="ECO:0000256" key="3">
    <source>
        <dbReference type="ARBA" id="ARBA00012356"/>
    </source>
</evidence>
<comment type="similarity">
    <text evidence="2 14 15">Belongs to the thiolase-like superfamily. Beta-ketoacyl-ACP synthases family.</text>
</comment>
<dbReference type="CDD" id="cd00834">
    <property type="entry name" value="KAS_I_II"/>
    <property type="match status" value="1"/>
</dbReference>
<evidence type="ECO:0000256" key="2">
    <source>
        <dbReference type="ARBA" id="ARBA00008467"/>
    </source>
</evidence>
<dbReference type="Pfam" id="PF02801">
    <property type="entry name" value="Ketoacyl-synt_C"/>
    <property type="match status" value="1"/>
</dbReference>
<dbReference type="InterPro" id="IPR016039">
    <property type="entry name" value="Thiolase-like"/>
</dbReference>
<keyword evidence="10 14" id="KW-0012">Acyltransferase</keyword>
<dbReference type="EC" id="2.3.1.179" evidence="3 14"/>
<evidence type="ECO:0000256" key="5">
    <source>
        <dbReference type="ARBA" id="ARBA00022516"/>
    </source>
</evidence>
<comment type="pathway">
    <text evidence="1 14">Lipid metabolism; fatty acid biosynthesis.</text>
</comment>
<sequence length="409" mass="43005">MKRVVITGLGTFSSSGSNTKELFENLSLGESGVKNIKCLIDSDLKTKIGGKIDEELINSKVSAKDKKKYDAFSLYALIAAKEAWKDANLQKENVNSEKLGVSIANSIGGIGTLLEEAYKSINRGIKKVSPRLIPAIMPNAASAIISINWDAKGGASTPVSACAGSNEAITLAYNTIQKGENDIMFAGGTEAALNNVAISSFSNAKALSQDSNPQRASKPFDKNRDGFVMSEGAGVLILESLDHALERDANIYAEIIGTGSSSDSYHLVSPEPKGEGAALAMRKSLDSAGISAQQVDIVSAHATSTPAGDVAEAQAIKTIFDQVKPNIPVTANKSMTGHMLGASGAIEAIALVLSLKKGVILPTINLETIDSECDLNIISKLHKVNDLNIGLSNSFGFGGHNSSLIIKRW</sequence>
<dbReference type="PROSITE" id="PS52004">
    <property type="entry name" value="KS3_2"/>
    <property type="match status" value="1"/>
</dbReference>
<evidence type="ECO:0000256" key="12">
    <source>
        <dbReference type="ARBA" id="ARBA00047318"/>
    </source>
</evidence>
<keyword evidence="8" id="KW-0443">Lipid metabolism</keyword>
<organism evidence="17 18">
    <name type="scientific">Staphylococcus succinus</name>
    <dbReference type="NCBI Taxonomy" id="61015"/>
    <lineage>
        <taxon>Bacteria</taxon>
        <taxon>Bacillati</taxon>
        <taxon>Bacillota</taxon>
        <taxon>Bacilli</taxon>
        <taxon>Bacillales</taxon>
        <taxon>Staphylococcaceae</taxon>
        <taxon>Staphylococcus</taxon>
    </lineage>
</organism>
<dbReference type="InterPro" id="IPR000794">
    <property type="entry name" value="Beta-ketoacyl_synthase"/>
</dbReference>
<comment type="function">
    <text evidence="11 14">Involved in the type II fatty acid elongation cycle. Catalyzes the elongation of a wide range of acyl-ACP by the addition of two carbons from malonyl-ACP to an acyl acceptor. Can efficiently catalyze the conversion of palmitoleoyl-ACP (cis-hexadec-9-enoyl-ACP) to cis-vaccenoyl-ACP (cis-octadec-11-enoyl-ACP), an essential step in the thermal regulation of fatty acid composition.</text>
</comment>
<keyword evidence="6 14" id="KW-0808">Transferase</keyword>
<dbReference type="PANTHER" id="PTHR11712:SF336">
    <property type="entry name" value="3-OXOACYL-[ACYL-CARRIER-PROTEIN] SYNTHASE, MITOCHONDRIAL"/>
    <property type="match status" value="1"/>
</dbReference>
<dbReference type="Pfam" id="PF00109">
    <property type="entry name" value="ketoacyl-synt"/>
    <property type="match status" value="1"/>
</dbReference>
<dbReference type="SMART" id="SM00825">
    <property type="entry name" value="PKS_KS"/>
    <property type="match status" value="1"/>
</dbReference>
<proteinExistence type="inferred from homology"/>
<comment type="catalytic activity">
    <reaction evidence="13 14">
        <text>a fatty acyl-[ACP] + malonyl-[ACP] + H(+) = a 3-oxoacyl-[ACP] + holo-[ACP] + CO2</text>
        <dbReference type="Rhea" id="RHEA:22836"/>
        <dbReference type="Rhea" id="RHEA-COMP:9623"/>
        <dbReference type="Rhea" id="RHEA-COMP:9685"/>
        <dbReference type="Rhea" id="RHEA-COMP:9916"/>
        <dbReference type="Rhea" id="RHEA-COMP:14125"/>
        <dbReference type="ChEBI" id="CHEBI:15378"/>
        <dbReference type="ChEBI" id="CHEBI:16526"/>
        <dbReference type="ChEBI" id="CHEBI:64479"/>
        <dbReference type="ChEBI" id="CHEBI:78449"/>
        <dbReference type="ChEBI" id="CHEBI:78776"/>
        <dbReference type="ChEBI" id="CHEBI:138651"/>
    </reaction>
</comment>
<dbReference type="PANTHER" id="PTHR11712">
    <property type="entry name" value="POLYKETIDE SYNTHASE-RELATED"/>
    <property type="match status" value="1"/>
</dbReference>
<dbReference type="InterPro" id="IPR020841">
    <property type="entry name" value="PKS_Beta-ketoAc_synthase_dom"/>
</dbReference>
<reference evidence="17 18" key="1">
    <citation type="journal article" date="2016" name="Front. Microbiol.">
        <title>Comprehensive Phylogenetic Analysis of Bovine Non-aureus Staphylococci Species Based on Whole-Genome Sequencing.</title>
        <authorList>
            <person name="Naushad S."/>
            <person name="Barkema H.W."/>
            <person name="Luby C."/>
            <person name="Condas L.A."/>
            <person name="Nobrega D.B."/>
            <person name="Carson D.A."/>
            <person name="De Buck J."/>
        </authorList>
    </citation>
    <scope>NUCLEOTIDE SEQUENCE [LARGE SCALE GENOMIC DNA]</scope>
    <source>
        <strain evidence="17 18">SNUC 1084</strain>
    </source>
</reference>
<dbReference type="InterPro" id="IPR014030">
    <property type="entry name" value="Ketoacyl_synth_N"/>
</dbReference>
<evidence type="ECO:0000256" key="14">
    <source>
        <dbReference type="PIRNR" id="PIRNR000447"/>
    </source>
</evidence>
<dbReference type="RefSeq" id="WP_107601347.1">
    <property type="nucleotide sequence ID" value="NZ_PZFR01000118.1"/>
</dbReference>
<evidence type="ECO:0000256" key="4">
    <source>
        <dbReference type="ARBA" id="ARBA00014657"/>
    </source>
</evidence>
<dbReference type="InterPro" id="IPR017568">
    <property type="entry name" value="3-oxoacyl-ACP_synth-2"/>
</dbReference>
<comment type="caution">
    <text evidence="17">The sequence shown here is derived from an EMBL/GenBank/DDBJ whole genome shotgun (WGS) entry which is preliminary data.</text>
</comment>